<dbReference type="EMBL" id="BRXZ01004445">
    <property type="protein sequence ID" value="GMH49011.1"/>
    <property type="molecule type" value="Genomic_DNA"/>
</dbReference>
<dbReference type="InterPro" id="IPR001849">
    <property type="entry name" value="PH_domain"/>
</dbReference>
<reference evidence="3" key="1">
    <citation type="submission" date="2022-07" db="EMBL/GenBank/DDBJ databases">
        <title>Genome analysis of Parmales, a sister group of diatoms, reveals the evolutionary specialization of diatoms from phago-mixotrophs to photoautotrophs.</title>
        <authorList>
            <person name="Ban H."/>
            <person name="Sato S."/>
            <person name="Yoshikawa S."/>
            <person name="Kazumasa Y."/>
            <person name="Nakamura Y."/>
            <person name="Ichinomiya M."/>
            <person name="Saitoh K."/>
            <person name="Sato N."/>
            <person name="Blanc-Mathieu R."/>
            <person name="Endo H."/>
            <person name="Kuwata A."/>
            <person name="Ogata H."/>
        </authorList>
    </citation>
    <scope>NUCLEOTIDE SEQUENCE</scope>
</reference>
<sequence length="256" mass="28952">MVAGGEDMNRIRPFVDDSDPQFLLQGTLEKESVSPVPSPLSLLGPSYKRRFFRLTSSEVIYYTAVSRCSWGYVPIDERGRFPWRLVTEVVEDVGGGRENEFELWVTNAENSRYPGRNHKRRDEGYARVYKLRAMDGEVKEAWLDVIRRYKTNLGRLLAAGDDWDEEEIMSTSSMLSMKAAELREACLPSAKYSVKPGRKLPKGIVQGGRERNEMNSMNDRRHMTVYTKPGKGANESKDEGGGQIPDQPKNCGCSVS</sequence>
<evidence type="ECO:0000256" key="1">
    <source>
        <dbReference type="SAM" id="MobiDB-lite"/>
    </source>
</evidence>
<comment type="caution">
    <text evidence="3">The sequence shown here is derived from an EMBL/GenBank/DDBJ whole genome shotgun (WGS) entry which is preliminary data.</text>
</comment>
<dbReference type="Gene3D" id="2.30.29.30">
    <property type="entry name" value="Pleckstrin-homology domain (PH domain)/Phosphotyrosine-binding domain (PTB)"/>
    <property type="match status" value="1"/>
</dbReference>
<feature type="region of interest" description="Disordered" evidence="1">
    <location>
        <begin position="227"/>
        <end position="256"/>
    </location>
</feature>
<dbReference type="CDD" id="cd00821">
    <property type="entry name" value="PH"/>
    <property type="match status" value="1"/>
</dbReference>
<feature type="domain" description="PH" evidence="2">
    <location>
        <begin position="21"/>
        <end position="151"/>
    </location>
</feature>
<proteinExistence type="predicted"/>
<dbReference type="SMART" id="SM00233">
    <property type="entry name" value="PH"/>
    <property type="match status" value="1"/>
</dbReference>
<dbReference type="PROSITE" id="PS50003">
    <property type="entry name" value="PH_DOMAIN"/>
    <property type="match status" value="1"/>
</dbReference>
<keyword evidence="4" id="KW-1185">Reference proteome</keyword>
<accession>A0A9W6ZB52</accession>
<dbReference type="AlphaFoldDB" id="A0A9W6ZB52"/>
<gene>
    <name evidence="3" type="ORF">TrRE_jg12295</name>
</gene>
<evidence type="ECO:0000313" key="3">
    <source>
        <dbReference type="EMBL" id="GMH49011.1"/>
    </source>
</evidence>
<evidence type="ECO:0000259" key="2">
    <source>
        <dbReference type="PROSITE" id="PS50003"/>
    </source>
</evidence>
<organism evidence="3 4">
    <name type="scientific">Triparma retinervis</name>
    <dbReference type="NCBI Taxonomy" id="2557542"/>
    <lineage>
        <taxon>Eukaryota</taxon>
        <taxon>Sar</taxon>
        <taxon>Stramenopiles</taxon>
        <taxon>Ochrophyta</taxon>
        <taxon>Bolidophyceae</taxon>
        <taxon>Parmales</taxon>
        <taxon>Triparmaceae</taxon>
        <taxon>Triparma</taxon>
    </lineage>
</organism>
<dbReference type="SUPFAM" id="SSF50729">
    <property type="entry name" value="PH domain-like"/>
    <property type="match status" value="1"/>
</dbReference>
<evidence type="ECO:0000313" key="4">
    <source>
        <dbReference type="Proteomes" id="UP001165082"/>
    </source>
</evidence>
<dbReference type="OrthoDB" id="196177at2759"/>
<dbReference type="Proteomes" id="UP001165082">
    <property type="component" value="Unassembled WGS sequence"/>
</dbReference>
<name>A0A9W6ZB52_9STRA</name>
<protein>
    <recommendedName>
        <fullName evidence="2">PH domain-containing protein</fullName>
    </recommendedName>
</protein>
<dbReference type="InterPro" id="IPR011993">
    <property type="entry name" value="PH-like_dom_sf"/>
</dbReference>